<dbReference type="Pfam" id="PF13620">
    <property type="entry name" value="CarboxypepD_reg"/>
    <property type="match status" value="1"/>
</dbReference>
<comment type="caution">
    <text evidence="9">The sequence shown here is derived from an EMBL/GenBank/DDBJ whole genome shotgun (WGS) entry which is preliminary data.</text>
</comment>
<evidence type="ECO:0000256" key="5">
    <source>
        <dbReference type="ARBA" id="ARBA00023136"/>
    </source>
</evidence>
<dbReference type="PANTHER" id="PTHR30069:SF46">
    <property type="entry name" value="OAR PROTEIN"/>
    <property type="match status" value="1"/>
</dbReference>
<evidence type="ECO:0000256" key="7">
    <source>
        <dbReference type="SAM" id="MobiDB-lite"/>
    </source>
</evidence>
<protein>
    <recommendedName>
        <fullName evidence="8">TonB-dependent transporter Oar-like beta-barrel domain-containing protein</fullName>
    </recommendedName>
</protein>
<dbReference type="Gene3D" id="2.40.170.20">
    <property type="entry name" value="TonB-dependent receptor, beta-barrel domain"/>
    <property type="match status" value="1"/>
</dbReference>
<dbReference type="RefSeq" id="WP_188760095.1">
    <property type="nucleotide sequence ID" value="NZ_BMJB01000002.1"/>
</dbReference>
<gene>
    <name evidence="9" type="ORF">GCM10011507_27460</name>
</gene>
<dbReference type="Gene3D" id="2.60.40.1120">
    <property type="entry name" value="Carboxypeptidase-like, regulatory domain"/>
    <property type="match status" value="1"/>
</dbReference>
<evidence type="ECO:0000256" key="1">
    <source>
        <dbReference type="ARBA" id="ARBA00004571"/>
    </source>
</evidence>
<dbReference type="SUPFAM" id="SSF56935">
    <property type="entry name" value="Porins"/>
    <property type="match status" value="1"/>
</dbReference>
<feature type="domain" description="TonB-dependent transporter Oar-like beta-barrel" evidence="8">
    <location>
        <begin position="243"/>
        <end position="1085"/>
    </location>
</feature>
<reference evidence="9" key="2">
    <citation type="submission" date="2020-09" db="EMBL/GenBank/DDBJ databases">
        <authorList>
            <person name="Sun Q."/>
            <person name="Zhou Y."/>
        </authorList>
    </citation>
    <scope>NUCLEOTIDE SEQUENCE</scope>
    <source>
        <strain evidence="9">CGMCC 1.15447</strain>
    </source>
</reference>
<keyword evidence="5" id="KW-0472">Membrane</keyword>
<keyword evidence="6" id="KW-0998">Cell outer membrane</keyword>
<keyword evidence="10" id="KW-1185">Reference proteome</keyword>
<keyword evidence="2" id="KW-0813">Transport</keyword>
<evidence type="ECO:0000313" key="10">
    <source>
        <dbReference type="Proteomes" id="UP000648801"/>
    </source>
</evidence>
<keyword evidence="3" id="KW-1134">Transmembrane beta strand</keyword>
<evidence type="ECO:0000313" key="9">
    <source>
        <dbReference type="EMBL" id="GGA74548.1"/>
    </source>
</evidence>
<evidence type="ECO:0000256" key="4">
    <source>
        <dbReference type="ARBA" id="ARBA00022692"/>
    </source>
</evidence>
<name>A0A916W7A7_9BACT</name>
<comment type="subcellular location">
    <subcellularLocation>
        <location evidence="1">Cell outer membrane</location>
        <topology evidence="1">Multi-pass membrane protein</topology>
    </subcellularLocation>
</comment>
<evidence type="ECO:0000259" key="8">
    <source>
        <dbReference type="Pfam" id="PF25183"/>
    </source>
</evidence>
<dbReference type="GO" id="GO:0009279">
    <property type="term" value="C:cell outer membrane"/>
    <property type="evidence" value="ECO:0007669"/>
    <property type="project" value="UniProtKB-SubCell"/>
</dbReference>
<dbReference type="InterPro" id="IPR039426">
    <property type="entry name" value="TonB-dep_rcpt-like"/>
</dbReference>
<evidence type="ECO:0000256" key="2">
    <source>
        <dbReference type="ARBA" id="ARBA00022448"/>
    </source>
</evidence>
<dbReference type="GO" id="GO:0015344">
    <property type="term" value="F:siderophore uptake transmembrane transporter activity"/>
    <property type="evidence" value="ECO:0007669"/>
    <property type="project" value="TreeGrafter"/>
</dbReference>
<dbReference type="GO" id="GO:0044718">
    <property type="term" value="P:siderophore transmembrane transport"/>
    <property type="evidence" value="ECO:0007669"/>
    <property type="project" value="TreeGrafter"/>
</dbReference>
<sequence length="1092" mass="118513">MKFRRYRLLFLSLGIVFSLFPGNMLLAQSTGSIRGTVSDTTGANIVDATVTATNPSTGLTRTQQTNGDGIFVFPDLPIGSYTLQIAKHGFQTQQREALELLTGQNIALDIKLTVGIQTVSVEVDTDTQQIQTATSEVATTVDQKQMQDLPLNGRNPLQLTALTPGAVLTNTGTESGQQDNTGLSVNGLRATQNNYQLDGSIYVDRFFDSVPILPNPDALQEFTIQAANFSAEFAGAGAVVQLSTRSGTNQLHGSAFEFFRNTVLNAKNYFQSTIPPYKLNQFGGTVGAPIVIPHIYNGKDKTFFFFAAEDMQQRSSPNPISINVPTAAELKGDFSGQSKTIYNPSTGLPYSGNIITTPESPLSAAVAKEYIDPVLANPNTNQQTGNFKSSSNSNVDRTQYLVKVDHAVHANNHLSGRYFYVQDNFQRAFNAPLGFFAENLFRNQSLTLSDTQIFSNTLTGTIYATGSRYARTQIPETPTLHTLQDLGQNLPLGTTVPIFAGVRANISGFVDLFSGGALTQDSTTFEYKAQLVKVLGAHTISFGGGYERTRIDADDFSYTPGDHTFNGSRTQNAAGQGGSAAADFYLGLGSTFFQDNGRKFYLRENRPAIYIQDDWKVTRALTVNAGVRWDPWLPPIDLNESLVGFKAGQQSTVAPGAPVGMVFNGDAGTVPSVFHNNYKAFGPRLGFAYNVAGQGRTVVRGAYGIFYGFPEGLLYQRTDAAQPIDLYLNIPAPPAWDNIYAGFPGGDPFPRAHVPPSQFKTYSFILPVSGGLLNPASKVAYNQNYNLTVEQQLPGNMAMSLAYVGNHAVHIMASRQFNPAVYGPGATIGNENSRRLYPGLGAMELADAYSYELYNSLQLNVTRRVSRDLTLLGNLVWARVTDNTSSGTEGQAGPPNPYNLNSSRGPADFDQAVRVNISANYYLPKFTSSRHWGELANGWQLNMIANLRTGMPYTVTSGTDRSLSGIGNDYADIVPGVSTNRTAGFSRIAEYFNPAAFNPAAIGTFGNTHRNVYRGPGYEDIDASIFKDFFTERRVHGQFRAEGFNILNHTNLNNPVTTVSSKNSVIGTPNSLGTINGSGDPRVFQFGAKILF</sequence>
<evidence type="ECO:0000256" key="6">
    <source>
        <dbReference type="ARBA" id="ARBA00023237"/>
    </source>
</evidence>
<dbReference type="EMBL" id="BMJB01000002">
    <property type="protein sequence ID" value="GGA74548.1"/>
    <property type="molecule type" value="Genomic_DNA"/>
</dbReference>
<dbReference type="InterPro" id="IPR036942">
    <property type="entry name" value="Beta-barrel_TonB_sf"/>
</dbReference>
<dbReference type="Proteomes" id="UP000648801">
    <property type="component" value="Unassembled WGS sequence"/>
</dbReference>
<dbReference type="GO" id="GO:0030246">
    <property type="term" value="F:carbohydrate binding"/>
    <property type="evidence" value="ECO:0007669"/>
    <property type="project" value="InterPro"/>
</dbReference>
<evidence type="ECO:0000256" key="3">
    <source>
        <dbReference type="ARBA" id="ARBA00022452"/>
    </source>
</evidence>
<feature type="region of interest" description="Disordered" evidence="7">
    <location>
        <begin position="883"/>
        <end position="902"/>
    </location>
</feature>
<dbReference type="Pfam" id="PF25183">
    <property type="entry name" value="OMP_b-brl_4"/>
    <property type="match status" value="1"/>
</dbReference>
<dbReference type="InterPro" id="IPR057601">
    <property type="entry name" value="Oar-like_b-barrel"/>
</dbReference>
<organism evidence="9 10">
    <name type="scientific">Edaphobacter acidisoli</name>
    <dbReference type="NCBI Taxonomy" id="2040573"/>
    <lineage>
        <taxon>Bacteria</taxon>
        <taxon>Pseudomonadati</taxon>
        <taxon>Acidobacteriota</taxon>
        <taxon>Terriglobia</taxon>
        <taxon>Terriglobales</taxon>
        <taxon>Acidobacteriaceae</taxon>
        <taxon>Edaphobacter</taxon>
    </lineage>
</organism>
<dbReference type="InterPro" id="IPR013784">
    <property type="entry name" value="Carb-bd-like_fold"/>
</dbReference>
<reference evidence="9" key="1">
    <citation type="journal article" date="2014" name="Int. J. Syst. Evol. Microbiol.">
        <title>Complete genome sequence of Corynebacterium casei LMG S-19264T (=DSM 44701T), isolated from a smear-ripened cheese.</title>
        <authorList>
            <consortium name="US DOE Joint Genome Institute (JGI-PGF)"/>
            <person name="Walter F."/>
            <person name="Albersmeier A."/>
            <person name="Kalinowski J."/>
            <person name="Ruckert C."/>
        </authorList>
    </citation>
    <scope>NUCLEOTIDE SEQUENCE</scope>
    <source>
        <strain evidence="9">CGMCC 1.15447</strain>
    </source>
</reference>
<proteinExistence type="predicted"/>
<accession>A0A916W7A7</accession>
<dbReference type="AlphaFoldDB" id="A0A916W7A7"/>
<dbReference type="SUPFAM" id="SSF49452">
    <property type="entry name" value="Starch-binding domain-like"/>
    <property type="match status" value="1"/>
</dbReference>
<dbReference type="PANTHER" id="PTHR30069">
    <property type="entry name" value="TONB-DEPENDENT OUTER MEMBRANE RECEPTOR"/>
    <property type="match status" value="1"/>
</dbReference>
<keyword evidence="4" id="KW-0812">Transmembrane</keyword>